<name>A0A2P2PKL9_RHIMU</name>
<dbReference type="AlphaFoldDB" id="A0A2P2PKL9"/>
<proteinExistence type="predicted"/>
<dbReference type="EMBL" id="GGEC01074705">
    <property type="protein sequence ID" value="MBX55189.1"/>
    <property type="molecule type" value="Transcribed_RNA"/>
</dbReference>
<accession>A0A2P2PKL9</accession>
<sequence length="34" mass="4099">MLSDISASSKDRYLKVVFTFYFKDFLMQMVEKVM</sequence>
<organism evidence="1">
    <name type="scientific">Rhizophora mucronata</name>
    <name type="common">Asiatic mangrove</name>
    <dbReference type="NCBI Taxonomy" id="61149"/>
    <lineage>
        <taxon>Eukaryota</taxon>
        <taxon>Viridiplantae</taxon>
        <taxon>Streptophyta</taxon>
        <taxon>Embryophyta</taxon>
        <taxon>Tracheophyta</taxon>
        <taxon>Spermatophyta</taxon>
        <taxon>Magnoliopsida</taxon>
        <taxon>eudicotyledons</taxon>
        <taxon>Gunneridae</taxon>
        <taxon>Pentapetalae</taxon>
        <taxon>rosids</taxon>
        <taxon>fabids</taxon>
        <taxon>Malpighiales</taxon>
        <taxon>Rhizophoraceae</taxon>
        <taxon>Rhizophora</taxon>
    </lineage>
</organism>
<evidence type="ECO:0000313" key="1">
    <source>
        <dbReference type="EMBL" id="MBX55189.1"/>
    </source>
</evidence>
<protein>
    <submittedName>
        <fullName evidence="1">Uncharacterized protein</fullName>
    </submittedName>
</protein>
<reference evidence="1" key="1">
    <citation type="submission" date="2018-02" db="EMBL/GenBank/DDBJ databases">
        <title>Rhizophora mucronata_Transcriptome.</title>
        <authorList>
            <person name="Meera S.P."/>
            <person name="Sreeshan A."/>
            <person name="Augustine A."/>
        </authorList>
    </citation>
    <scope>NUCLEOTIDE SEQUENCE</scope>
    <source>
        <tissue evidence="1">Leaf</tissue>
    </source>
</reference>